<organism evidence="1 2">
    <name type="scientific">Dermatophagoides pteronyssinus</name>
    <name type="common">European house dust mite</name>
    <dbReference type="NCBI Taxonomy" id="6956"/>
    <lineage>
        <taxon>Eukaryota</taxon>
        <taxon>Metazoa</taxon>
        <taxon>Ecdysozoa</taxon>
        <taxon>Arthropoda</taxon>
        <taxon>Chelicerata</taxon>
        <taxon>Arachnida</taxon>
        <taxon>Acari</taxon>
        <taxon>Acariformes</taxon>
        <taxon>Sarcoptiformes</taxon>
        <taxon>Astigmata</taxon>
        <taxon>Psoroptidia</taxon>
        <taxon>Analgoidea</taxon>
        <taxon>Pyroglyphidae</taxon>
        <taxon>Dermatophagoidinae</taxon>
        <taxon>Dermatophagoides</taxon>
    </lineage>
</organism>
<keyword evidence="2" id="KW-1185">Reference proteome</keyword>
<protein>
    <submittedName>
        <fullName evidence="1">Uncharacterized protein</fullName>
    </submittedName>
</protein>
<evidence type="ECO:0000313" key="1">
    <source>
        <dbReference type="EMBL" id="KAH9414204.1"/>
    </source>
</evidence>
<dbReference type="Proteomes" id="UP000887458">
    <property type="component" value="Unassembled WGS sequence"/>
</dbReference>
<gene>
    <name evidence="1" type="ORF">DERP_008399</name>
</gene>
<name>A0ABQ8IVA0_DERPT</name>
<comment type="caution">
    <text evidence="1">The sequence shown here is derived from an EMBL/GenBank/DDBJ whole genome shotgun (WGS) entry which is preliminary data.</text>
</comment>
<reference evidence="1 2" key="1">
    <citation type="journal article" date="2018" name="J. Allergy Clin. Immunol.">
        <title>High-quality assembly of Dermatophagoides pteronyssinus genome and transcriptome reveals a wide range of novel allergens.</title>
        <authorList>
            <person name="Liu X.Y."/>
            <person name="Yang K.Y."/>
            <person name="Wang M.Q."/>
            <person name="Kwok J.S."/>
            <person name="Zeng X."/>
            <person name="Yang Z."/>
            <person name="Xiao X.J."/>
            <person name="Lau C.P."/>
            <person name="Li Y."/>
            <person name="Huang Z.M."/>
            <person name="Ba J.G."/>
            <person name="Yim A.K."/>
            <person name="Ouyang C.Y."/>
            <person name="Ngai S.M."/>
            <person name="Chan T.F."/>
            <person name="Leung E.L."/>
            <person name="Liu L."/>
            <person name="Liu Z.G."/>
            <person name="Tsui S.K."/>
        </authorList>
    </citation>
    <scope>NUCLEOTIDE SEQUENCE [LARGE SCALE GENOMIC DNA]</scope>
    <source>
        <strain evidence="1">Derp</strain>
    </source>
</reference>
<accession>A0ABQ8IVA0</accession>
<sequence length="165" mass="18760">MILIEINNTFGKYWTYSRTHNVMDGILTKFGVINSIFTTVLCVTYSFHTLFEVIKNNGTQQLMNIRRHKLFCRRYCVGLYITDIAGDLGDDSSGDVGIDVDVDENVIELTEIPELDIIITILSRNQKILYLPIELDRNTVGLLTTIELFAANTARSKRSSLNEAY</sequence>
<proteinExistence type="predicted"/>
<reference evidence="1 2" key="2">
    <citation type="journal article" date="2022" name="Mol. Biol. Evol.">
        <title>Comparative Genomics Reveals Insights into the Divergent Evolution of Astigmatic Mites and Household Pest Adaptations.</title>
        <authorList>
            <person name="Xiong Q."/>
            <person name="Wan A.T."/>
            <person name="Liu X."/>
            <person name="Fung C.S."/>
            <person name="Xiao X."/>
            <person name="Malainual N."/>
            <person name="Hou J."/>
            <person name="Wang L."/>
            <person name="Wang M."/>
            <person name="Yang K.Y."/>
            <person name="Cui Y."/>
            <person name="Leung E.L."/>
            <person name="Nong W."/>
            <person name="Shin S.K."/>
            <person name="Au S.W."/>
            <person name="Jeong K.Y."/>
            <person name="Chew F.T."/>
            <person name="Hui J.H."/>
            <person name="Leung T.F."/>
            <person name="Tungtrongchitr A."/>
            <person name="Zhong N."/>
            <person name="Liu Z."/>
            <person name="Tsui S.K."/>
        </authorList>
    </citation>
    <scope>NUCLEOTIDE SEQUENCE [LARGE SCALE GENOMIC DNA]</scope>
    <source>
        <strain evidence="1">Derp</strain>
    </source>
</reference>
<dbReference type="EMBL" id="NJHN03000112">
    <property type="protein sequence ID" value="KAH9414204.1"/>
    <property type="molecule type" value="Genomic_DNA"/>
</dbReference>
<evidence type="ECO:0000313" key="2">
    <source>
        <dbReference type="Proteomes" id="UP000887458"/>
    </source>
</evidence>